<accession>A0A4R8WGD7</accession>
<dbReference type="Proteomes" id="UP000297907">
    <property type="component" value="Unassembled WGS sequence"/>
</dbReference>
<evidence type="ECO:0000313" key="2">
    <source>
        <dbReference type="Proteomes" id="UP000297907"/>
    </source>
</evidence>
<name>A0A4R8WGD7_9MICO</name>
<dbReference type="AlphaFoldDB" id="A0A4R8WGD7"/>
<dbReference type="EMBL" id="SOFL01000002">
    <property type="protein sequence ID" value="TFC06992.1"/>
    <property type="molecule type" value="Genomic_DNA"/>
</dbReference>
<reference evidence="1 2" key="1">
    <citation type="submission" date="2019-03" db="EMBL/GenBank/DDBJ databases">
        <title>Genomics of glacier-inhabiting Cryobacterium strains.</title>
        <authorList>
            <person name="Liu Q."/>
            <person name="Xin Y.-H."/>
        </authorList>
    </citation>
    <scope>NUCLEOTIDE SEQUENCE [LARGE SCALE GENOMIC DNA]</scope>
    <source>
        <strain evidence="1 2">RHLS22-1</strain>
    </source>
</reference>
<protein>
    <submittedName>
        <fullName evidence="1">Uncharacterized protein</fullName>
    </submittedName>
</protein>
<proteinExistence type="predicted"/>
<dbReference type="RefSeq" id="WP_134452076.1">
    <property type="nucleotide sequence ID" value="NZ_SOFL01000002.1"/>
</dbReference>
<dbReference type="OrthoDB" id="5117221at2"/>
<keyword evidence="2" id="KW-1185">Reference proteome</keyword>
<organism evidence="1 2">
    <name type="scientific">Cryobacterium adonitolivorans</name>
    <dbReference type="NCBI Taxonomy" id="1259189"/>
    <lineage>
        <taxon>Bacteria</taxon>
        <taxon>Bacillati</taxon>
        <taxon>Actinomycetota</taxon>
        <taxon>Actinomycetes</taxon>
        <taxon>Micrococcales</taxon>
        <taxon>Microbacteriaceae</taxon>
        <taxon>Cryobacterium</taxon>
    </lineage>
</organism>
<sequence length="174" mass="18436">MVVGTDGSFEATMPVPTDIRLERAVITAIPPAESDCTEAAMAADTPDACYFPRAQFTVEFAEDDLSPVRMVSTDVAMPALPADDGARDSYALAGPGRNELTLVIFGSGCASRPTQYRHDAPTGSLEIVSEVIIPAGQDGCNEPSIPWTTVIEVPVEFRGYRSVSVDNLATILLG</sequence>
<comment type="caution">
    <text evidence="1">The sequence shown here is derived from an EMBL/GenBank/DDBJ whole genome shotgun (WGS) entry which is preliminary data.</text>
</comment>
<evidence type="ECO:0000313" key="1">
    <source>
        <dbReference type="EMBL" id="TFC06992.1"/>
    </source>
</evidence>
<gene>
    <name evidence="1" type="ORF">E3O42_01010</name>
</gene>